<feature type="transmembrane region" description="Helical" evidence="6">
    <location>
        <begin position="45"/>
        <end position="62"/>
    </location>
</feature>
<dbReference type="InterPro" id="IPR036259">
    <property type="entry name" value="MFS_trans_sf"/>
</dbReference>
<feature type="transmembrane region" description="Helical" evidence="6">
    <location>
        <begin position="332"/>
        <end position="351"/>
    </location>
</feature>
<feature type="transmembrane region" description="Helical" evidence="6">
    <location>
        <begin position="357"/>
        <end position="380"/>
    </location>
</feature>
<reference evidence="8 9" key="1">
    <citation type="submission" date="2022-06" db="EMBL/GenBank/DDBJ databases">
        <title>Sequencing the genomes of 1000 actinobacteria strains.</title>
        <authorList>
            <person name="Klenk H.-P."/>
        </authorList>
    </citation>
    <scope>NUCLEOTIDE SEQUENCE [LARGE SCALE GENOMIC DNA]</scope>
    <source>
        <strain evidence="8 9">DSM 44170</strain>
    </source>
</reference>
<dbReference type="Pfam" id="PF07690">
    <property type="entry name" value="MFS_1"/>
    <property type="match status" value="1"/>
</dbReference>
<keyword evidence="9" id="KW-1185">Reference proteome</keyword>
<dbReference type="EMBL" id="JAMZEC010000001">
    <property type="protein sequence ID" value="MCP2351584.1"/>
    <property type="molecule type" value="Genomic_DNA"/>
</dbReference>
<dbReference type="Gene3D" id="1.20.1250.20">
    <property type="entry name" value="MFS general substrate transporter like domains"/>
    <property type="match status" value="2"/>
</dbReference>
<comment type="caution">
    <text evidence="8">The sequence shown here is derived from an EMBL/GenBank/DDBJ whole genome shotgun (WGS) entry which is preliminary data.</text>
</comment>
<feature type="transmembrane region" description="Helical" evidence="6">
    <location>
        <begin position="432"/>
        <end position="453"/>
    </location>
</feature>
<comment type="subcellular location">
    <subcellularLocation>
        <location evidence="1">Cell membrane</location>
        <topology evidence="1">Multi-pass membrane protein</topology>
    </subcellularLocation>
</comment>
<keyword evidence="5 6" id="KW-0472">Membrane</keyword>
<keyword evidence="2" id="KW-0813">Transport</keyword>
<keyword evidence="3 6" id="KW-0812">Transmembrane</keyword>
<keyword evidence="4 6" id="KW-1133">Transmembrane helix</keyword>
<dbReference type="InterPro" id="IPR011701">
    <property type="entry name" value="MFS"/>
</dbReference>
<accession>A0ABT1KC48</accession>
<dbReference type="PANTHER" id="PTHR42718">
    <property type="entry name" value="MAJOR FACILITATOR SUPERFAMILY MULTIDRUG TRANSPORTER MFSC"/>
    <property type="match status" value="1"/>
</dbReference>
<dbReference type="PROSITE" id="PS50850">
    <property type="entry name" value="MFS"/>
    <property type="match status" value="1"/>
</dbReference>
<name>A0ABT1KC48_9ACTN</name>
<organism evidence="8 9">
    <name type="scientific">Nonomuraea roseoviolacea subsp. carminata</name>
    <dbReference type="NCBI Taxonomy" id="160689"/>
    <lineage>
        <taxon>Bacteria</taxon>
        <taxon>Bacillati</taxon>
        <taxon>Actinomycetota</taxon>
        <taxon>Actinomycetes</taxon>
        <taxon>Streptosporangiales</taxon>
        <taxon>Streptosporangiaceae</taxon>
        <taxon>Nonomuraea</taxon>
    </lineage>
</organism>
<dbReference type="RefSeq" id="WP_253778009.1">
    <property type="nucleotide sequence ID" value="NZ_BAAAVE010000047.1"/>
</dbReference>
<feature type="transmembrane region" description="Helical" evidence="6">
    <location>
        <begin position="159"/>
        <end position="180"/>
    </location>
</feature>
<feature type="transmembrane region" description="Helical" evidence="6">
    <location>
        <begin position="131"/>
        <end position="153"/>
    </location>
</feature>
<evidence type="ECO:0000256" key="5">
    <source>
        <dbReference type="ARBA" id="ARBA00023136"/>
    </source>
</evidence>
<feature type="transmembrane region" description="Helical" evidence="6">
    <location>
        <begin position="401"/>
        <end position="420"/>
    </location>
</feature>
<feature type="domain" description="Major facilitator superfamily (MFS) profile" evidence="7">
    <location>
        <begin position="1"/>
        <end position="454"/>
    </location>
</feature>
<protein>
    <submittedName>
        <fullName evidence="8">MFS family permease</fullName>
    </submittedName>
</protein>
<feature type="transmembrane region" description="Helical" evidence="6">
    <location>
        <begin position="192"/>
        <end position="211"/>
    </location>
</feature>
<feature type="transmembrane region" description="Helical" evidence="6">
    <location>
        <begin position="98"/>
        <end position="119"/>
    </location>
</feature>
<evidence type="ECO:0000313" key="9">
    <source>
        <dbReference type="Proteomes" id="UP001320766"/>
    </source>
</evidence>
<feature type="transmembrane region" description="Helical" evidence="6">
    <location>
        <begin position="299"/>
        <end position="320"/>
    </location>
</feature>
<evidence type="ECO:0000313" key="8">
    <source>
        <dbReference type="EMBL" id="MCP2351584.1"/>
    </source>
</evidence>
<evidence type="ECO:0000256" key="4">
    <source>
        <dbReference type="ARBA" id="ARBA00022989"/>
    </source>
</evidence>
<dbReference type="SUPFAM" id="SSF103473">
    <property type="entry name" value="MFS general substrate transporter"/>
    <property type="match status" value="1"/>
</dbReference>
<dbReference type="Proteomes" id="UP001320766">
    <property type="component" value="Unassembled WGS sequence"/>
</dbReference>
<evidence type="ECO:0000256" key="2">
    <source>
        <dbReference type="ARBA" id="ARBA00022448"/>
    </source>
</evidence>
<evidence type="ECO:0000259" key="7">
    <source>
        <dbReference type="PROSITE" id="PS50850"/>
    </source>
</evidence>
<feature type="transmembrane region" description="Helical" evidence="6">
    <location>
        <begin position="262"/>
        <end position="287"/>
    </location>
</feature>
<evidence type="ECO:0000256" key="3">
    <source>
        <dbReference type="ARBA" id="ARBA00022692"/>
    </source>
</evidence>
<evidence type="ECO:0000256" key="1">
    <source>
        <dbReference type="ARBA" id="ARBA00004651"/>
    </source>
</evidence>
<gene>
    <name evidence="8" type="ORF">HD595_007706</name>
</gene>
<dbReference type="PANTHER" id="PTHR42718:SF9">
    <property type="entry name" value="MAJOR FACILITATOR SUPERFAMILY MULTIDRUG TRANSPORTER MFSC"/>
    <property type="match status" value="1"/>
</dbReference>
<feature type="transmembrane region" description="Helical" evidence="6">
    <location>
        <begin position="217"/>
        <end position="241"/>
    </location>
</feature>
<evidence type="ECO:0000256" key="6">
    <source>
        <dbReference type="SAM" id="Phobius"/>
    </source>
</evidence>
<proteinExistence type="predicted"/>
<dbReference type="InterPro" id="IPR020846">
    <property type="entry name" value="MFS_dom"/>
</dbReference>
<sequence length="477" mass="47622">MSRSGFGVIGAPVLLIGVLQAMEMTLSPALPLVQRELAASPGALAWIFTGSLITSAIGTPIVGRLADMYDKRRLLLALMAISGTGVLIAGLAPNVTVLIVGMAVEGVWLGVLPLTVGLFRDTLTPERAATGNGLVVGVAALASALGLILAGPISSALGYRWLFLLAVAGVAVAFVWAWFTVPATPRAASGRVDWAGGLLLGIGLALLMLGLTTASAWGWTAPATLALFAAAVLTLGPWAVVELRVADPLVDLRLLAGRTPAGVTAMGALFGFASFGLGVALPMMLAAPVETGYGLGADTLWIGIYMFPMGVAGTLVAPLVGPMSRLLGRRAVLVLGSTLVCAGTGLLALGHSSPWQIVAGVTIMGLGGSIGLTAGLNAVASDVPGDRAAGVSGVAFVAKSVGGTFGAQLGGMVLASGAVAGVPTERAFVETYLLSAALGLLAVAAAFVIPAAVREAQTGDAVSAPATKPVVRPGESL</sequence>
<feature type="transmembrane region" description="Helical" evidence="6">
    <location>
        <begin position="74"/>
        <end position="92"/>
    </location>
</feature>